<dbReference type="Proteomes" id="UP001212997">
    <property type="component" value="Unassembled WGS sequence"/>
</dbReference>
<evidence type="ECO:0000313" key="3">
    <source>
        <dbReference type="Proteomes" id="UP001212997"/>
    </source>
</evidence>
<feature type="compositionally biased region" description="Polar residues" evidence="1">
    <location>
        <begin position="28"/>
        <end position="40"/>
    </location>
</feature>
<feature type="region of interest" description="Disordered" evidence="1">
    <location>
        <begin position="1"/>
        <end position="53"/>
    </location>
</feature>
<feature type="compositionally biased region" description="Polar residues" evidence="1">
    <location>
        <begin position="1"/>
        <end position="12"/>
    </location>
</feature>
<organism evidence="2 3">
    <name type="scientific">Meripilus lineatus</name>
    <dbReference type="NCBI Taxonomy" id="2056292"/>
    <lineage>
        <taxon>Eukaryota</taxon>
        <taxon>Fungi</taxon>
        <taxon>Dikarya</taxon>
        <taxon>Basidiomycota</taxon>
        <taxon>Agaricomycotina</taxon>
        <taxon>Agaricomycetes</taxon>
        <taxon>Polyporales</taxon>
        <taxon>Meripilaceae</taxon>
        <taxon>Meripilus</taxon>
    </lineage>
</organism>
<comment type="caution">
    <text evidence="2">The sequence shown here is derived from an EMBL/GenBank/DDBJ whole genome shotgun (WGS) entry which is preliminary data.</text>
</comment>
<proteinExistence type="predicted"/>
<evidence type="ECO:0000256" key="1">
    <source>
        <dbReference type="SAM" id="MobiDB-lite"/>
    </source>
</evidence>
<name>A0AAD5UZX3_9APHY</name>
<reference evidence="2" key="1">
    <citation type="submission" date="2022-07" db="EMBL/GenBank/DDBJ databases">
        <title>Genome Sequence of Physisporinus lineatus.</title>
        <authorList>
            <person name="Buettner E."/>
        </authorList>
    </citation>
    <scope>NUCLEOTIDE SEQUENCE</scope>
    <source>
        <strain evidence="2">VT162</strain>
    </source>
</reference>
<evidence type="ECO:0000313" key="2">
    <source>
        <dbReference type="EMBL" id="KAJ3480611.1"/>
    </source>
</evidence>
<dbReference type="EMBL" id="JANAWD010000365">
    <property type="protein sequence ID" value="KAJ3480611.1"/>
    <property type="molecule type" value="Genomic_DNA"/>
</dbReference>
<gene>
    <name evidence="2" type="ORF">NLI96_g8218</name>
</gene>
<dbReference type="AlphaFoldDB" id="A0AAD5UZX3"/>
<keyword evidence="3" id="KW-1185">Reference proteome</keyword>
<feature type="region of interest" description="Disordered" evidence="1">
    <location>
        <begin position="58"/>
        <end position="77"/>
    </location>
</feature>
<protein>
    <submittedName>
        <fullName evidence="2">Uncharacterized protein</fullName>
    </submittedName>
</protein>
<accession>A0AAD5UZX3</accession>
<sequence length="268" mass="28989">MSTRSKQGQPQSERTRGGRNSNSRGNPRANTRPAQESPNAQGGADPSDGDFIERLSSLRVVDPDEGEDRNVGRGPTGGGVHIKVAPIIAPPPAVPCQLPPLRPPTGPPIKTGGFIGGAFVVPTDQDPRTFAVSMGFPVSIHPLRIPNTRAQHSSGSSHSVIDYKFVRLAGLIHTMVPLRRGIDDVNLVGLSGGNIDVKGYVDIIFDALGYEFEQRCWVMDLGFPLELQLGGDWATKYQLAYTIRDGAFTILEADAKRVRPLDDIYVTR</sequence>